<dbReference type="SMART" id="SM00194">
    <property type="entry name" value="PTPc"/>
    <property type="match status" value="1"/>
</dbReference>
<keyword evidence="3" id="KW-1185">Reference proteome</keyword>
<dbReference type="PANTHER" id="PTHR19134">
    <property type="entry name" value="RECEPTOR-TYPE TYROSINE-PROTEIN PHOSPHATASE"/>
    <property type="match status" value="1"/>
</dbReference>
<dbReference type="RefSeq" id="XP_006812661.1">
    <property type="nucleotide sequence ID" value="XM_006812598.1"/>
</dbReference>
<dbReference type="InterPro" id="IPR029021">
    <property type="entry name" value="Prot-tyrosine_phosphatase-like"/>
</dbReference>
<dbReference type="InterPro" id="IPR050348">
    <property type="entry name" value="Protein-Tyr_Phosphatase"/>
</dbReference>
<dbReference type="Proteomes" id="UP000694865">
    <property type="component" value="Unplaced"/>
</dbReference>
<dbReference type="PROSITE" id="PS50055">
    <property type="entry name" value="TYR_PHOSPHATASE_PTP"/>
    <property type="match status" value="1"/>
</dbReference>
<dbReference type="InterPro" id="IPR003595">
    <property type="entry name" value="Tyr_Pase_cat"/>
</dbReference>
<dbReference type="InterPro" id="IPR000242">
    <property type="entry name" value="PTP_cat"/>
</dbReference>
<accession>A0ABM0LY20</accession>
<dbReference type="Pfam" id="PF00102">
    <property type="entry name" value="Y_phosphatase"/>
    <property type="match status" value="1"/>
</dbReference>
<reference evidence="4" key="1">
    <citation type="submission" date="2025-08" db="UniProtKB">
        <authorList>
            <consortium name="RefSeq"/>
        </authorList>
    </citation>
    <scope>IDENTIFICATION</scope>
    <source>
        <tissue evidence="4">Testes</tissue>
    </source>
</reference>
<gene>
    <name evidence="4" type="primary">LOC102804646</name>
</gene>
<dbReference type="PRINTS" id="PR00700">
    <property type="entry name" value="PRTYPHPHTASE"/>
</dbReference>
<dbReference type="SMART" id="SM00404">
    <property type="entry name" value="PTPc_motif"/>
    <property type="match status" value="1"/>
</dbReference>
<evidence type="ECO:0000313" key="4">
    <source>
        <dbReference type="RefSeq" id="XP_006812661.1"/>
    </source>
</evidence>
<evidence type="ECO:0000313" key="3">
    <source>
        <dbReference type="Proteomes" id="UP000694865"/>
    </source>
</evidence>
<feature type="domain" description="Tyrosine specific protein phosphatases" evidence="2">
    <location>
        <begin position="105"/>
        <end position="177"/>
    </location>
</feature>
<sequence>MPLSNTIVDFWRMVYDYRCFNIVMLNEIDTDDMKQGQYWSDDSASIHGPFIIDVTSTVKHDNYIQRTFSLTNSKKVGVEPRVIGHFQVINWSQDSDVPIAKGVLAEVMQQVENSQHQYGNGPIVVQCRNGSGRSGIFCALMATCARMKAEQIIDVFQAVKTVRDNRTGMVESVDQYIRCYEEVLSYVECIDEED</sequence>
<evidence type="ECO:0000259" key="2">
    <source>
        <dbReference type="PROSITE" id="PS50056"/>
    </source>
</evidence>
<organism evidence="3 4">
    <name type="scientific">Saccoglossus kowalevskii</name>
    <name type="common">Acorn worm</name>
    <dbReference type="NCBI Taxonomy" id="10224"/>
    <lineage>
        <taxon>Eukaryota</taxon>
        <taxon>Metazoa</taxon>
        <taxon>Hemichordata</taxon>
        <taxon>Enteropneusta</taxon>
        <taxon>Harrimaniidae</taxon>
        <taxon>Saccoglossus</taxon>
    </lineage>
</organism>
<feature type="domain" description="Tyrosine-protein phosphatase" evidence="1">
    <location>
        <begin position="1"/>
        <end position="186"/>
    </location>
</feature>
<dbReference type="InterPro" id="IPR000387">
    <property type="entry name" value="Tyr_Pase_dom"/>
</dbReference>
<evidence type="ECO:0000259" key="1">
    <source>
        <dbReference type="PROSITE" id="PS50055"/>
    </source>
</evidence>
<protein>
    <submittedName>
        <fullName evidence="4">Receptor-type tyrosine-protein phosphatase mu-like</fullName>
    </submittedName>
</protein>
<name>A0ABM0LY20_SACKO</name>
<dbReference type="PANTHER" id="PTHR19134:SF534">
    <property type="entry name" value="LD27988P"/>
    <property type="match status" value="1"/>
</dbReference>
<dbReference type="PROSITE" id="PS50056">
    <property type="entry name" value="TYR_PHOSPHATASE_2"/>
    <property type="match status" value="1"/>
</dbReference>
<proteinExistence type="predicted"/>
<dbReference type="GeneID" id="102804646"/>
<dbReference type="SUPFAM" id="SSF52799">
    <property type="entry name" value="(Phosphotyrosine protein) phosphatases II"/>
    <property type="match status" value="1"/>
</dbReference>
<dbReference type="Gene3D" id="3.90.190.10">
    <property type="entry name" value="Protein tyrosine phosphatase superfamily"/>
    <property type="match status" value="1"/>
</dbReference>